<comment type="subcellular location">
    <subcellularLocation>
        <location evidence="1">Periplasm</location>
    </subcellularLocation>
</comment>
<dbReference type="AlphaFoldDB" id="A0A9X3CAW4"/>
<feature type="domain" description="Thioredoxin-like fold" evidence="2">
    <location>
        <begin position="139"/>
        <end position="269"/>
    </location>
</feature>
<feature type="signal peptide" evidence="1">
    <location>
        <begin position="1"/>
        <end position="18"/>
    </location>
</feature>
<dbReference type="EMBL" id="JAKRRX010000001">
    <property type="protein sequence ID" value="MCW8332271.1"/>
    <property type="molecule type" value="Genomic_DNA"/>
</dbReference>
<feature type="chain" id="PRO_5041017541" description="Thiol:disulfide interchange protein" evidence="1">
    <location>
        <begin position="19"/>
        <end position="272"/>
    </location>
</feature>
<accession>A0A9X3CAW4</accession>
<protein>
    <recommendedName>
        <fullName evidence="1">Thiol:disulfide interchange protein</fullName>
    </recommendedName>
</protein>
<dbReference type="InterPro" id="IPR036249">
    <property type="entry name" value="Thioredoxin-like_sf"/>
</dbReference>
<keyword evidence="4" id="KW-1185">Reference proteome</keyword>
<dbReference type="Pfam" id="PF13098">
    <property type="entry name" value="Thioredoxin_2"/>
    <property type="match status" value="1"/>
</dbReference>
<dbReference type="SUPFAM" id="SSF52833">
    <property type="entry name" value="Thioredoxin-like"/>
    <property type="match status" value="1"/>
</dbReference>
<keyword evidence="1" id="KW-0574">Periplasm</keyword>
<dbReference type="PANTHER" id="PTHR35272:SF3">
    <property type="entry name" value="THIOL:DISULFIDE INTERCHANGE PROTEIN DSBC"/>
    <property type="match status" value="1"/>
</dbReference>
<dbReference type="InterPro" id="IPR051470">
    <property type="entry name" value="Thiol:disulfide_interchange"/>
</dbReference>
<dbReference type="PANTHER" id="PTHR35272">
    <property type="entry name" value="THIOL:DISULFIDE INTERCHANGE PROTEIN DSBC-RELATED"/>
    <property type="match status" value="1"/>
</dbReference>
<evidence type="ECO:0000259" key="2">
    <source>
        <dbReference type="Pfam" id="PF13098"/>
    </source>
</evidence>
<dbReference type="Gene3D" id="3.40.30.10">
    <property type="entry name" value="Glutaredoxin"/>
    <property type="match status" value="1"/>
</dbReference>
<proteinExistence type="inferred from homology"/>
<comment type="caution">
    <text evidence="3">The sequence shown here is derived from an EMBL/GenBank/DDBJ whole genome shotgun (WGS) entry which is preliminary data.</text>
</comment>
<dbReference type="Proteomes" id="UP001155586">
    <property type="component" value="Unassembled WGS sequence"/>
</dbReference>
<gene>
    <name evidence="3" type="ORF">MD483_00290</name>
</gene>
<dbReference type="RefSeq" id="WP_265686080.1">
    <property type="nucleotide sequence ID" value="NZ_JAKRRX010000001.1"/>
</dbReference>
<organism evidence="3 4">
    <name type="scientific">Vibrio paucivorans</name>
    <dbReference type="NCBI Taxonomy" id="2829489"/>
    <lineage>
        <taxon>Bacteria</taxon>
        <taxon>Pseudomonadati</taxon>
        <taxon>Pseudomonadota</taxon>
        <taxon>Gammaproteobacteria</taxon>
        <taxon>Vibrionales</taxon>
        <taxon>Vibrionaceae</taxon>
        <taxon>Vibrio</taxon>
    </lineage>
</organism>
<evidence type="ECO:0000313" key="3">
    <source>
        <dbReference type="EMBL" id="MCW8332271.1"/>
    </source>
</evidence>
<comment type="similarity">
    <text evidence="1">Belongs to the thioredoxin family. DsbC subfamily.</text>
</comment>
<keyword evidence="1" id="KW-0732">Signal</keyword>
<sequence length="272" mass="30152">MKVWLVSLIVMLSSSVYASSELNQVAEKQRADIEQRIMDKLFGTSIKMESNKRYVGHVRQIGQSNNYLLKLQDPSSEDVHTLTYLADVDAIIVGDRTSLIRLDDKSSISQEYQASYVKPLLANIDSSDLIDMSSPESAGGDKLYVFTDPTCGYCNRVHREIAEYQQQGLSIQYLPYPRSGKNGAAYKMLVNAYCSKDRKSGLDYAKANQKPPQLPADISASELQKCEDIVNKYLTLGAQLGISGTPSIYTVSGYQVGGYVPAAQLRHTLDQL</sequence>
<keyword evidence="1" id="KW-0676">Redox-active center</keyword>
<dbReference type="GO" id="GO:0042597">
    <property type="term" value="C:periplasmic space"/>
    <property type="evidence" value="ECO:0007669"/>
    <property type="project" value="UniProtKB-SubCell"/>
</dbReference>
<name>A0A9X3CAW4_9VIBR</name>
<comment type="function">
    <text evidence="1">Required for disulfide bond formation in some periplasmic proteins. Acts by transferring its disulfide bond to other proteins and is reduced in the process.</text>
</comment>
<reference evidence="3" key="1">
    <citation type="submission" date="2022-02" db="EMBL/GenBank/DDBJ databases">
        <title>Vibrio sp. nov., a new bacterium isolated from Bohai sea, China.</title>
        <authorList>
            <person name="Yuan Y."/>
        </authorList>
    </citation>
    <scope>NUCLEOTIDE SEQUENCE</scope>
    <source>
        <strain evidence="3">DBSS07</strain>
    </source>
</reference>
<dbReference type="InterPro" id="IPR033954">
    <property type="entry name" value="DiS-bond_Isoase_DsbC/G"/>
</dbReference>
<evidence type="ECO:0000313" key="4">
    <source>
        <dbReference type="Proteomes" id="UP001155586"/>
    </source>
</evidence>
<dbReference type="CDD" id="cd03020">
    <property type="entry name" value="DsbA_DsbC_DsbG"/>
    <property type="match status" value="1"/>
</dbReference>
<dbReference type="InterPro" id="IPR012336">
    <property type="entry name" value="Thioredoxin-like_fold"/>
</dbReference>
<evidence type="ECO:0000256" key="1">
    <source>
        <dbReference type="RuleBase" id="RU364038"/>
    </source>
</evidence>